<evidence type="ECO:0000256" key="4">
    <source>
        <dbReference type="ARBA" id="ARBA00022737"/>
    </source>
</evidence>
<dbReference type="Proteomes" id="UP001177080">
    <property type="component" value="Unassembled WGS sequence"/>
</dbReference>
<protein>
    <submittedName>
        <fullName evidence="6">M10 family metallopeptidase C-terminal domain-containing protein</fullName>
    </submittedName>
</protein>
<comment type="caution">
    <text evidence="6">The sequence shown here is derived from an EMBL/GenBank/DDBJ whole genome shotgun (WGS) entry which is preliminary data.</text>
</comment>
<evidence type="ECO:0000259" key="5">
    <source>
        <dbReference type="Pfam" id="PF08548"/>
    </source>
</evidence>
<dbReference type="InterPro" id="IPR050557">
    <property type="entry name" value="RTX_toxin/Mannuronan_C5-epim"/>
</dbReference>
<comment type="subcellular location">
    <subcellularLocation>
        <location evidence="2">Secreted</location>
    </subcellularLocation>
</comment>
<keyword evidence="7" id="KW-1185">Reference proteome</keyword>
<evidence type="ECO:0000313" key="7">
    <source>
        <dbReference type="Proteomes" id="UP001177080"/>
    </source>
</evidence>
<evidence type="ECO:0000256" key="2">
    <source>
        <dbReference type="ARBA" id="ARBA00004613"/>
    </source>
</evidence>
<dbReference type="InterPro" id="IPR013858">
    <property type="entry name" value="Peptidase_M10B_C"/>
</dbReference>
<dbReference type="InterPro" id="IPR011049">
    <property type="entry name" value="Serralysin-like_metalloprot_C"/>
</dbReference>
<keyword evidence="4" id="KW-0677">Repeat</keyword>
<keyword evidence="3" id="KW-0964">Secreted</keyword>
<accession>A0ABT8XHE1</accession>
<organism evidence="6 7">
    <name type="scientific">Shinella curvata</name>
    <dbReference type="NCBI Taxonomy" id="1817964"/>
    <lineage>
        <taxon>Bacteria</taxon>
        <taxon>Pseudomonadati</taxon>
        <taxon>Pseudomonadota</taxon>
        <taxon>Alphaproteobacteria</taxon>
        <taxon>Hyphomicrobiales</taxon>
        <taxon>Rhizobiaceae</taxon>
        <taxon>Shinella</taxon>
    </lineage>
</organism>
<dbReference type="SUPFAM" id="SSF51120">
    <property type="entry name" value="beta-Roll"/>
    <property type="match status" value="2"/>
</dbReference>
<dbReference type="Pfam" id="PF00353">
    <property type="entry name" value="HemolysinCabind"/>
    <property type="match status" value="3"/>
</dbReference>
<dbReference type="EMBL" id="WHSC02000006">
    <property type="protein sequence ID" value="MDO6122630.1"/>
    <property type="molecule type" value="Genomic_DNA"/>
</dbReference>
<comment type="cofactor">
    <cofactor evidence="1">
        <name>Ca(2+)</name>
        <dbReference type="ChEBI" id="CHEBI:29108"/>
    </cofactor>
</comment>
<proteinExistence type="predicted"/>
<reference evidence="6" key="1">
    <citation type="submission" date="2022-04" db="EMBL/GenBank/DDBJ databases">
        <title>Shinella lacus sp. nov., a novel member of the genus Shinella from water.</title>
        <authorList>
            <person name="Deng Y."/>
        </authorList>
    </citation>
    <scope>NUCLEOTIDE SEQUENCE</scope>
    <source>
        <strain evidence="6">JCM 31239</strain>
    </source>
</reference>
<sequence length="345" mass="35416">MAVITLKNIGTRGFDLSALDIADLLTYDDAKLTKTSAKFFDDSKNYTLLTGTNFGYVTSNGSLTDVTSGTITAAELAVAGTKVLSVSDLNITAAQLFDYYIAADAKGALNYLLRANDTINGTRYGDVLYGARGNDTINGNAGNDKILGGLGNDTLKGGAGNDAINGDSGVDKAYGGAGNDTLRGGYGNDTLFGQDGNDKLFGDSNADTLDGGNGNDTLSGGFGDDTLYGGAGADILSGNNNRDTFVFKSKSDSTVAKAGRDTITDFKSGQDRIDLKAIDANDKIGGDQAFAFKGAVAFSKVAGELIYKVSGGNAFVYGDTDGNGTADFAIVLDGTKALSAGDFIL</sequence>
<dbReference type="RefSeq" id="WP_244760314.1">
    <property type="nucleotide sequence ID" value="NZ_JALJCJ010000002.1"/>
</dbReference>
<dbReference type="PROSITE" id="PS00330">
    <property type="entry name" value="HEMOLYSIN_CALCIUM"/>
    <property type="match status" value="2"/>
</dbReference>
<evidence type="ECO:0000256" key="1">
    <source>
        <dbReference type="ARBA" id="ARBA00001913"/>
    </source>
</evidence>
<dbReference type="PANTHER" id="PTHR38340:SF1">
    <property type="entry name" value="S-LAYER PROTEIN"/>
    <property type="match status" value="1"/>
</dbReference>
<dbReference type="PANTHER" id="PTHR38340">
    <property type="entry name" value="S-LAYER PROTEIN"/>
    <property type="match status" value="1"/>
</dbReference>
<dbReference type="InterPro" id="IPR018511">
    <property type="entry name" value="Hemolysin-typ_Ca-bd_CS"/>
</dbReference>
<dbReference type="InterPro" id="IPR001343">
    <property type="entry name" value="Hemolysn_Ca-bd"/>
</dbReference>
<dbReference type="Pfam" id="PF08548">
    <property type="entry name" value="Peptidase_M10_C"/>
    <property type="match status" value="1"/>
</dbReference>
<dbReference type="PRINTS" id="PR00313">
    <property type="entry name" value="CABNDNGRPT"/>
</dbReference>
<name>A0ABT8XHE1_9HYPH</name>
<dbReference type="Gene3D" id="2.150.10.10">
    <property type="entry name" value="Serralysin-like metalloprotease, C-terminal"/>
    <property type="match status" value="2"/>
</dbReference>
<feature type="domain" description="Peptidase M10 serralysin C-terminal" evidence="5">
    <location>
        <begin position="156"/>
        <end position="344"/>
    </location>
</feature>
<gene>
    <name evidence="6" type="ORF">GB928_015670</name>
</gene>
<evidence type="ECO:0000313" key="6">
    <source>
        <dbReference type="EMBL" id="MDO6122630.1"/>
    </source>
</evidence>
<evidence type="ECO:0000256" key="3">
    <source>
        <dbReference type="ARBA" id="ARBA00022525"/>
    </source>
</evidence>